<keyword evidence="9" id="KW-1133">Transmembrane helix</keyword>
<accession>A0A7C2JYX2</accession>
<reference evidence="11" key="1">
    <citation type="journal article" date="2020" name="mSystems">
        <title>Genome- and Community-Level Interaction Insights into Carbon Utilization and Element Cycling Functions of Hydrothermarchaeota in Hydrothermal Sediment.</title>
        <authorList>
            <person name="Zhou Z."/>
            <person name="Liu Y."/>
            <person name="Xu W."/>
            <person name="Pan J."/>
            <person name="Luo Z.H."/>
            <person name="Li M."/>
        </authorList>
    </citation>
    <scope>NUCLEOTIDE SEQUENCE [LARGE SCALE GENOMIC DNA]</scope>
    <source>
        <strain evidence="11">SpSt-339</strain>
    </source>
</reference>
<dbReference type="AlphaFoldDB" id="A0A7C2JYX2"/>
<dbReference type="Pfam" id="PF02518">
    <property type="entry name" value="HATPase_c"/>
    <property type="match status" value="1"/>
</dbReference>
<dbReference type="SUPFAM" id="SSF47384">
    <property type="entry name" value="Homodimeric domain of signal transducing histidine kinase"/>
    <property type="match status" value="1"/>
</dbReference>
<dbReference type="SMART" id="SM00387">
    <property type="entry name" value="HATPase_c"/>
    <property type="match status" value="1"/>
</dbReference>
<organism evidence="11">
    <name type="scientific">Schlesneria paludicola</name>
    <dbReference type="NCBI Taxonomy" id="360056"/>
    <lineage>
        <taxon>Bacteria</taxon>
        <taxon>Pseudomonadati</taxon>
        <taxon>Planctomycetota</taxon>
        <taxon>Planctomycetia</taxon>
        <taxon>Planctomycetales</taxon>
        <taxon>Planctomycetaceae</taxon>
        <taxon>Schlesneria</taxon>
    </lineage>
</organism>
<dbReference type="PRINTS" id="PR00344">
    <property type="entry name" value="BCTRLSENSOR"/>
</dbReference>
<dbReference type="GO" id="GO:0030295">
    <property type="term" value="F:protein kinase activator activity"/>
    <property type="evidence" value="ECO:0007669"/>
    <property type="project" value="TreeGrafter"/>
</dbReference>
<evidence type="ECO:0000256" key="6">
    <source>
        <dbReference type="ARBA" id="ARBA00022777"/>
    </source>
</evidence>
<evidence type="ECO:0000256" key="5">
    <source>
        <dbReference type="ARBA" id="ARBA00022741"/>
    </source>
</evidence>
<dbReference type="CDD" id="cd00075">
    <property type="entry name" value="HATPase"/>
    <property type="match status" value="1"/>
</dbReference>
<dbReference type="GO" id="GO:0000156">
    <property type="term" value="F:phosphorelay response regulator activity"/>
    <property type="evidence" value="ECO:0007669"/>
    <property type="project" value="TreeGrafter"/>
</dbReference>
<dbReference type="PROSITE" id="PS50109">
    <property type="entry name" value="HIS_KIN"/>
    <property type="match status" value="1"/>
</dbReference>
<keyword evidence="9" id="KW-0812">Transmembrane</keyword>
<keyword evidence="3" id="KW-0597">Phosphoprotein</keyword>
<comment type="caution">
    <text evidence="11">The sequence shown here is derived from an EMBL/GenBank/DDBJ whole genome shotgun (WGS) entry which is preliminary data.</text>
</comment>
<proteinExistence type="predicted"/>
<dbReference type="GO" id="GO:0000155">
    <property type="term" value="F:phosphorelay sensor kinase activity"/>
    <property type="evidence" value="ECO:0007669"/>
    <property type="project" value="InterPro"/>
</dbReference>
<keyword evidence="7" id="KW-0067">ATP-binding</keyword>
<protein>
    <recommendedName>
        <fullName evidence="2">histidine kinase</fullName>
        <ecNumber evidence="2">2.7.13.3</ecNumber>
    </recommendedName>
</protein>
<gene>
    <name evidence="11" type="ORF">ENQ76_11430</name>
</gene>
<dbReference type="InterPro" id="IPR036890">
    <property type="entry name" value="HATPase_C_sf"/>
</dbReference>
<keyword evidence="8" id="KW-0902">Two-component regulatory system</keyword>
<evidence type="ECO:0000256" key="1">
    <source>
        <dbReference type="ARBA" id="ARBA00000085"/>
    </source>
</evidence>
<feature type="transmembrane region" description="Helical" evidence="9">
    <location>
        <begin position="12"/>
        <end position="35"/>
    </location>
</feature>
<dbReference type="InterPro" id="IPR036097">
    <property type="entry name" value="HisK_dim/P_sf"/>
</dbReference>
<dbReference type="GO" id="GO:0005524">
    <property type="term" value="F:ATP binding"/>
    <property type="evidence" value="ECO:0007669"/>
    <property type="project" value="UniProtKB-KW"/>
</dbReference>
<dbReference type="FunFam" id="1.10.287.130:FF:000001">
    <property type="entry name" value="Two-component sensor histidine kinase"/>
    <property type="match status" value="1"/>
</dbReference>
<dbReference type="Pfam" id="PF00512">
    <property type="entry name" value="HisKA"/>
    <property type="match status" value="1"/>
</dbReference>
<keyword evidence="4" id="KW-0808">Transferase</keyword>
<evidence type="ECO:0000256" key="8">
    <source>
        <dbReference type="ARBA" id="ARBA00023012"/>
    </source>
</evidence>
<dbReference type="PANTHER" id="PTHR42878">
    <property type="entry name" value="TWO-COMPONENT HISTIDINE KINASE"/>
    <property type="match status" value="1"/>
</dbReference>
<dbReference type="EC" id="2.7.13.3" evidence="2"/>
<feature type="domain" description="Histidine kinase" evidence="10">
    <location>
        <begin position="82"/>
        <end position="300"/>
    </location>
</feature>
<keyword evidence="5" id="KW-0547">Nucleotide-binding</keyword>
<evidence type="ECO:0000256" key="3">
    <source>
        <dbReference type="ARBA" id="ARBA00022553"/>
    </source>
</evidence>
<dbReference type="SUPFAM" id="SSF55874">
    <property type="entry name" value="ATPase domain of HSP90 chaperone/DNA topoisomerase II/histidine kinase"/>
    <property type="match status" value="1"/>
</dbReference>
<keyword evidence="6 11" id="KW-0418">Kinase</keyword>
<dbReference type="PANTHER" id="PTHR42878:SF7">
    <property type="entry name" value="SENSOR HISTIDINE KINASE GLRK"/>
    <property type="match status" value="1"/>
</dbReference>
<dbReference type="SMART" id="SM00388">
    <property type="entry name" value="HisKA"/>
    <property type="match status" value="1"/>
</dbReference>
<evidence type="ECO:0000256" key="2">
    <source>
        <dbReference type="ARBA" id="ARBA00012438"/>
    </source>
</evidence>
<name>A0A7C2JYX2_9PLAN</name>
<evidence type="ECO:0000256" key="4">
    <source>
        <dbReference type="ARBA" id="ARBA00022679"/>
    </source>
</evidence>
<dbReference type="InterPro" id="IPR003594">
    <property type="entry name" value="HATPase_dom"/>
</dbReference>
<sequence length="302" mass="33603">MASVLRSRSTLHLPITLSVVLMVLNATLMVCWIVLLAQSTGWGALITGVVVFAVILAGLSFYMVMMIKEVRLNQRQANFVDSVTHELKSPIASLRLYLETLQMRTVADEQRDQFYTVMEDELERLDHLITQLLEVGRLDAIGQQAEMEELRLDDVLKKCAVAACAHHKRDVAATVTFELVPAVVHAPRLVVESIFRNLLDNAIKYGGDPPQVSVQLHVTDRGRAVTRIADNGHGVPAELRKQIFRMFFRAGSELTRRQKGTGLGLYIVQTLVRQLKGRVTIHDRPGQSGSVFEVDLPGKATA</sequence>
<dbReference type="InterPro" id="IPR003661">
    <property type="entry name" value="HisK_dim/P_dom"/>
</dbReference>
<dbReference type="InterPro" id="IPR050351">
    <property type="entry name" value="BphY/WalK/GraS-like"/>
</dbReference>
<dbReference type="Gene3D" id="3.30.565.10">
    <property type="entry name" value="Histidine kinase-like ATPase, C-terminal domain"/>
    <property type="match status" value="1"/>
</dbReference>
<dbReference type="InterPro" id="IPR004358">
    <property type="entry name" value="Sig_transdc_His_kin-like_C"/>
</dbReference>
<evidence type="ECO:0000256" key="9">
    <source>
        <dbReference type="SAM" id="Phobius"/>
    </source>
</evidence>
<evidence type="ECO:0000256" key="7">
    <source>
        <dbReference type="ARBA" id="ARBA00022840"/>
    </source>
</evidence>
<dbReference type="CDD" id="cd00082">
    <property type="entry name" value="HisKA"/>
    <property type="match status" value="1"/>
</dbReference>
<dbReference type="Gene3D" id="1.10.287.130">
    <property type="match status" value="1"/>
</dbReference>
<dbReference type="InterPro" id="IPR005467">
    <property type="entry name" value="His_kinase_dom"/>
</dbReference>
<dbReference type="GO" id="GO:0007234">
    <property type="term" value="P:osmosensory signaling via phosphorelay pathway"/>
    <property type="evidence" value="ECO:0007669"/>
    <property type="project" value="TreeGrafter"/>
</dbReference>
<keyword evidence="9" id="KW-0472">Membrane</keyword>
<dbReference type="EMBL" id="DSOK01000317">
    <property type="protein sequence ID" value="HEN16064.1"/>
    <property type="molecule type" value="Genomic_DNA"/>
</dbReference>
<feature type="transmembrane region" description="Helical" evidence="9">
    <location>
        <begin position="41"/>
        <end position="65"/>
    </location>
</feature>
<comment type="catalytic activity">
    <reaction evidence="1">
        <text>ATP + protein L-histidine = ADP + protein N-phospho-L-histidine.</text>
        <dbReference type="EC" id="2.7.13.3"/>
    </reaction>
</comment>
<evidence type="ECO:0000313" key="11">
    <source>
        <dbReference type="EMBL" id="HEN16064.1"/>
    </source>
</evidence>
<evidence type="ECO:0000259" key="10">
    <source>
        <dbReference type="PROSITE" id="PS50109"/>
    </source>
</evidence>